<dbReference type="AlphaFoldDB" id="A0A0K0DDF3"/>
<feature type="region of interest" description="Disordered" evidence="1">
    <location>
        <begin position="467"/>
        <end position="488"/>
    </location>
</feature>
<feature type="domain" description="FH2" evidence="2">
    <location>
        <begin position="547"/>
        <end position="940"/>
    </location>
</feature>
<proteinExistence type="predicted"/>
<dbReference type="Pfam" id="PF02181">
    <property type="entry name" value="FH2"/>
    <property type="match status" value="1"/>
</dbReference>
<keyword evidence="3" id="KW-1185">Reference proteome</keyword>
<protein>
    <submittedName>
        <fullName evidence="4">FH2 domain-containing protein</fullName>
    </submittedName>
</protein>
<feature type="compositionally biased region" description="Pro residues" evidence="1">
    <location>
        <begin position="516"/>
        <end position="526"/>
    </location>
</feature>
<dbReference type="Proteomes" id="UP000035642">
    <property type="component" value="Unassembled WGS sequence"/>
</dbReference>
<sequence>MCDDNGGVVQNYQDVLQNRKREELEYEMFPTICTDFGFTTFGVFINCGPVTPILLFLFRFPHISIDDVRVPGDGVASVLQFQQDLLHVIDIISFGFHRKSALVYPTPCLEKVGEATFGSGKSIGDEVQKNPESDRMEDDVKDVMEPNGLSLGPALLPTEPLGHGNGIEKPNGFVRENKEDNDSVRPLRDVASSFADENASIDQRAHDLSVINESIENTSNYMRRCCLRKDLMSLGVLKGVISVSKTKHPALSRELQRLVECEARDRVIQEASDDALDRKCPMDLLFDWFDASKEPQELARKQCLLRILVRNRNLTEPMWAHLLLCISKVLDVQAVDCGDEKSKKRESNAKKLKLADILRRRRSNTTNSSYEYDKKQSCSFSGSPAPSDPNHGERLNSTALVIEKNSFTSDDLLLKTVAPMPKMKTRPRSISRHRATTLALIPPNERNSQTNKASLVVSATASVPPTSVVQPVQSSPVPPATLSASAPPVPSIPNLPPVPPPPLPPVLEKIQIGAATPPPPPPPPPGIFGQPALSLSTSLPSHCSARSDEVYPKMKRTYSLFWQAVSQHDITNVHTVWNEYPRPEFGVEERDHVLSLFERVEPNKSRFLSEQKGTNANSSSEIMFQLPQQKALNLEILLAKLRPRTVMDLVVQLESNNIEEIPVELLSSLLKYFPTDEEMLMYKKVIREEVKRNCDVFCWEVASRPTLKIKLELAIAREHILQDLARYLESTKRLRTACDALRSPVLIRLLHKCLQYGNFINQGTAISRAVGFSFSSLLSVLTAKGRRDNAPNFRIVDLLAQYVEFDVATLQGVVTSLQSARSVVLDDVEAASKELSSSVSRLQQHLVTKGAEDVSLLQAYQPFLEDAQLSSSNLAAQLQDLRAVEASLQLFLCANSMKLEGIVSTTLEALAMLSESIKTRSRAKLRSSTCQSAGRESLTLRRRSLQPKAPSFDEMRQKFLQATNQ</sequence>
<evidence type="ECO:0000259" key="2">
    <source>
        <dbReference type="PROSITE" id="PS51444"/>
    </source>
</evidence>
<dbReference type="SMART" id="SM00498">
    <property type="entry name" value="FH2"/>
    <property type="match status" value="1"/>
</dbReference>
<reference evidence="3" key="1">
    <citation type="submission" date="2012-09" db="EMBL/GenBank/DDBJ databases">
        <authorList>
            <person name="Martin A.A."/>
        </authorList>
    </citation>
    <scope>NUCLEOTIDE SEQUENCE</scope>
</reference>
<feature type="region of interest" description="Disordered" evidence="1">
    <location>
        <begin position="365"/>
        <end position="394"/>
    </location>
</feature>
<dbReference type="PANTHER" id="PTHR46345">
    <property type="entry name" value="INVERTED FORMIN-2"/>
    <property type="match status" value="1"/>
</dbReference>
<name>A0A0K0DDF3_ANGCA</name>
<dbReference type="SUPFAM" id="SSF101447">
    <property type="entry name" value="Formin homology 2 domain (FH2 domain)"/>
    <property type="match status" value="1"/>
</dbReference>
<organism evidence="3 4">
    <name type="scientific">Angiostrongylus cantonensis</name>
    <name type="common">Rat lungworm</name>
    <dbReference type="NCBI Taxonomy" id="6313"/>
    <lineage>
        <taxon>Eukaryota</taxon>
        <taxon>Metazoa</taxon>
        <taxon>Ecdysozoa</taxon>
        <taxon>Nematoda</taxon>
        <taxon>Chromadorea</taxon>
        <taxon>Rhabditida</taxon>
        <taxon>Rhabditina</taxon>
        <taxon>Rhabditomorpha</taxon>
        <taxon>Strongyloidea</taxon>
        <taxon>Metastrongylidae</taxon>
        <taxon>Angiostrongylus</taxon>
    </lineage>
</organism>
<evidence type="ECO:0000256" key="1">
    <source>
        <dbReference type="SAM" id="MobiDB-lite"/>
    </source>
</evidence>
<dbReference type="WBParaSite" id="ACAC_0000874701-mRNA-1">
    <property type="protein sequence ID" value="ACAC_0000874701-mRNA-1"/>
    <property type="gene ID" value="ACAC_0000874701"/>
</dbReference>
<dbReference type="InterPro" id="IPR015425">
    <property type="entry name" value="FH2_Formin"/>
</dbReference>
<accession>A0A0K0DDF3</accession>
<dbReference type="PROSITE" id="PS51444">
    <property type="entry name" value="FH2"/>
    <property type="match status" value="1"/>
</dbReference>
<dbReference type="Gene3D" id="1.20.58.2220">
    <property type="entry name" value="Formin, FH2 domain"/>
    <property type="match status" value="1"/>
</dbReference>
<reference evidence="4" key="2">
    <citation type="submission" date="2016-04" db="UniProtKB">
        <authorList>
            <consortium name="WormBaseParasite"/>
        </authorList>
    </citation>
    <scope>IDENTIFICATION</scope>
</reference>
<evidence type="ECO:0000313" key="4">
    <source>
        <dbReference type="WBParaSite" id="ACAC_0000874701-mRNA-1"/>
    </source>
</evidence>
<dbReference type="STRING" id="6313.A0A0K0DDF3"/>
<dbReference type="InterPro" id="IPR042201">
    <property type="entry name" value="FH2_Formin_sf"/>
</dbReference>
<feature type="region of interest" description="Disordered" evidence="1">
    <location>
        <begin position="512"/>
        <end position="533"/>
    </location>
</feature>
<evidence type="ECO:0000313" key="3">
    <source>
        <dbReference type="Proteomes" id="UP000035642"/>
    </source>
</evidence>
<dbReference type="PANTHER" id="PTHR46345:SF8">
    <property type="entry name" value="FORMIN 3, ISOFORM B"/>
    <property type="match status" value="1"/>
</dbReference>